<evidence type="ECO:0008006" key="2">
    <source>
        <dbReference type="Google" id="ProtNLM"/>
    </source>
</evidence>
<reference evidence="1" key="1">
    <citation type="submission" date="2024-03" db="EMBL/GenBank/DDBJ databases">
        <title>Complete genome sequence of Sulfurisphaera javensis strain KD-1.</title>
        <authorList>
            <person name="Sakai H."/>
            <person name="Nur N."/>
            <person name="Suwanto A."/>
            <person name="Kurosawa N."/>
        </authorList>
    </citation>
    <scope>NUCLEOTIDE SEQUENCE</scope>
    <source>
        <strain evidence="1">KD-1</strain>
    </source>
</reference>
<dbReference type="EMBL" id="AP031322">
    <property type="protein sequence ID" value="BFH72106.1"/>
    <property type="molecule type" value="Genomic_DNA"/>
</dbReference>
<accession>A0AAT9GMR3</accession>
<dbReference type="AlphaFoldDB" id="A0AAT9GMR3"/>
<evidence type="ECO:0000313" key="1">
    <source>
        <dbReference type="EMBL" id="BFH72106.1"/>
    </source>
</evidence>
<proteinExistence type="predicted"/>
<organism evidence="1">
    <name type="scientific">Sulfurisphaera javensis</name>
    <dbReference type="NCBI Taxonomy" id="2049879"/>
    <lineage>
        <taxon>Archaea</taxon>
        <taxon>Thermoproteota</taxon>
        <taxon>Thermoprotei</taxon>
        <taxon>Sulfolobales</taxon>
        <taxon>Sulfolobaceae</taxon>
        <taxon>Sulfurisphaera</taxon>
    </lineage>
</organism>
<protein>
    <recommendedName>
        <fullName evidence="2">DUF2110 family protein</fullName>
    </recommendedName>
</protein>
<name>A0AAT9GMR3_9CREN</name>
<dbReference type="KEGG" id="sjv:SJAV_00500"/>
<sequence length="209" mass="24565">MGIVSLYRQVMKDKKVIISHYVITTDVNDLSPLINFLEKYKIRAYNYKVKYVNGKVFVRAILSDNVILSIENLTLDEAEKLIPPEIQPSKYYIEFHNVRPENISFFNSLSFYSAEFHVFPSYIFCKIDEYRCKVKEEEILTKLSEIFSTIKNITKPFNMNFLNNKEKLICEIILKYNGIRNPEEIENCEIIDDKVIYKGNIIAQINLPP</sequence>
<gene>
    <name evidence="1" type="ORF">SJAV_00500</name>
</gene>